<evidence type="ECO:0000256" key="1">
    <source>
        <dbReference type="ARBA" id="ARBA00035644"/>
    </source>
</evidence>
<dbReference type="SUPFAM" id="SSF63380">
    <property type="entry name" value="Riboflavin synthase domain-like"/>
    <property type="match status" value="1"/>
</dbReference>
<dbReference type="CDD" id="cd06193">
    <property type="entry name" value="siderophore_interacting"/>
    <property type="match status" value="1"/>
</dbReference>
<dbReference type="PANTHER" id="PTHR30157:SF0">
    <property type="entry name" value="NADPH-DEPENDENT FERRIC-CHELATE REDUCTASE"/>
    <property type="match status" value="1"/>
</dbReference>
<keyword evidence="4" id="KW-1185">Reference proteome</keyword>
<dbReference type="InterPro" id="IPR017938">
    <property type="entry name" value="Riboflavin_synthase-like_b-brl"/>
</dbReference>
<reference evidence="3" key="1">
    <citation type="submission" date="2020-08" db="EMBL/GenBank/DDBJ databases">
        <title>Paracoccus amoyensis sp. nov., isolated from the surface seawater at coast of Xiamen, Fujian.</title>
        <authorList>
            <person name="Lyu L."/>
        </authorList>
    </citation>
    <scope>NUCLEOTIDE SEQUENCE</scope>
    <source>
        <strain evidence="3">11-3</strain>
    </source>
</reference>
<dbReference type="GO" id="GO:0016491">
    <property type="term" value="F:oxidoreductase activity"/>
    <property type="evidence" value="ECO:0007669"/>
    <property type="project" value="InterPro"/>
</dbReference>
<dbReference type="InterPro" id="IPR039261">
    <property type="entry name" value="FNR_nucleotide-bd"/>
</dbReference>
<dbReference type="Gene3D" id="2.40.30.10">
    <property type="entry name" value="Translation factors"/>
    <property type="match status" value="1"/>
</dbReference>
<dbReference type="RefSeq" id="WP_187793673.1">
    <property type="nucleotide sequence ID" value="NZ_JACOQL010000003.1"/>
</dbReference>
<dbReference type="InterPro" id="IPR013113">
    <property type="entry name" value="SIP_FAD-bd"/>
</dbReference>
<evidence type="ECO:0000313" key="3">
    <source>
        <dbReference type="EMBL" id="MBC9247176.1"/>
    </source>
</evidence>
<organism evidence="3 4">
    <name type="scientific">Paracoccus amoyensis</name>
    <dbReference type="NCBI Taxonomy" id="2760093"/>
    <lineage>
        <taxon>Bacteria</taxon>
        <taxon>Pseudomonadati</taxon>
        <taxon>Pseudomonadota</taxon>
        <taxon>Alphaproteobacteria</taxon>
        <taxon>Rhodobacterales</taxon>
        <taxon>Paracoccaceae</taxon>
        <taxon>Paracoccus</taxon>
    </lineage>
</organism>
<feature type="domain" description="FAD-binding FR-type" evidence="2">
    <location>
        <begin position="12"/>
        <end position="116"/>
    </location>
</feature>
<dbReference type="Pfam" id="PF04954">
    <property type="entry name" value="SIP"/>
    <property type="match status" value="1"/>
</dbReference>
<dbReference type="Pfam" id="PF08021">
    <property type="entry name" value="FAD_binding_9"/>
    <property type="match status" value="2"/>
</dbReference>
<evidence type="ECO:0000259" key="2">
    <source>
        <dbReference type="PROSITE" id="PS51384"/>
    </source>
</evidence>
<dbReference type="PROSITE" id="PS51384">
    <property type="entry name" value="FAD_FR"/>
    <property type="match status" value="1"/>
</dbReference>
<dbReference type="AlphaFoldDB" id="A0A926GBZ6"/>
<dbReference type="InterPro" id="IPR007037">
    <property type="entry name" value="SIP_rossman_dom"/>
</dbReference>
<dbReference type="PANTHER" id="PTHR30157">
    <property type="entry name" value="FERRIC REDUCTASE, NADPH-DEPENDENT"/>
    <property type="match status" value="1"/>
</dbReference>
<sequence>MDQIITRHRHELKRRTLTVTQTSRITPNMIRIVLHSDDLGDFVSLGADDHVKLFFPGSTDKPEMRDYTPRAYDTAAKTLTLDFAVHGEGPATQWAENAAPGDRLNIGGPRGSAVVAPIFDWYLLIGDETALPAIGRWIEEMPAGTKVISLATVACEAEQQTFDTPAQHQAFWVHRPLTDGADPAALLNGLRKLTLPDGKGFVWIAAEAGVARSARDYVLSDLGHPKEYLKASGYWLLGESDAHQPLD</sequence>
<dbReference type="InterPro" id="IPR017927">
    <property type="entry name" value="FAD-bd_FR_type"/>
</dbReference>
<dbReference type="Gene3D" id="3.40.50.80">
    <property type="entry name" value="Nucleotide-binding domain of ferredoxin-NADP reductase (FNR) module"/>
    <property type="match status" value="1"/>
</dbReference>
<comment type="caution">
    <text evidence="3">The sequence shown here is derived from an EMBL/GenBank/DDBJ whole genome shotgun (WGS) entry which is preliminary data.</text>
</comment>
<evidence type="ECO:0000313" key="4">
    <source>
        <dbReference type="Proteomes" id="UP000608594"/>
    </source>
</evidence>
<dbReference type="Proteomes" id="UP000608594">
    <property type="component" value="Unassembled WGS sequence"/>
</dbReference>
<protein>
    <submittedName>
        <fullName evidence="3">Siderophore-interacting protein</fullName>
    </submittedName>
</protein>
<gene>
    <name evidence="3" type="ORF">H4P12_10700</name>
</gene>
<proteinExistence type="inferred from homology"/>
<accession>A0A926GBZ6</accession>
<dbReference type="EMBL" id="JACOQL010000003">
    <property type="protein sequence ID" value="MBC9247176.1"/>
    <property type="molecule type" value="Genomic_DNA"/>
</dbReference>
<comment type="similarity">
    <text evidence="1">Belongs to the SIP oxidoreductase family.</text>
</comment>
<name>A0A926GBZ6_9RHOB</name>
<dbReference type="InterPro" id="IPR039374">
    <property type="entry name" value="SIP_fam"/>
</dbReference>